<dbReference type="Proteomes" id="UP000478052">
    <property type="component" value="Unassembled WGS sequence"/>
</dbReference>
<evidence type="ECO:0000313" key="3">
    <source>
        <dbReference type="EMBL" id="KAF0747928.1"/>
    </source>
</evidence>
<feature type="compositionally biased region" description="Low complexity" evidence="1">
    <location>
        <begin position="848"/>
        <end position="862"/>
    </location>
</feature>
<evidence type="ECO:0000313" key="4">
    <source>
        <dbReference type="Proteomes" id="UP000478052"/>
    </source>
</evidence>
<sequence>MFRENNSSTSTKRRRLRNEIDFIHNLSLNVSSSSEIALDPPIPNVSVPYELNNIEYIRSNDTVTRAVTSICSNNDHNLCTISDETILNNEEHDFESFPLDKSDYNSDSSNENDVFSKEEPLPAITYALIKWAIEHNIPNNSFDNLLKILKTHKCFGEFPVTCRTLYKTHSEVSYEKPVEVKIVSPGIYYHFGVAYNIKKHLDKDFADETIRLVIGVDGLPLSKSSGSCFWPILGYIRQNKNQSVFPIGIYWGNRKPDDSNVFMKDFVEEITNLIQNGIDVEHLYNKTLTVVEHKNLAIDSFCCDTPAKSFLLSTKSHTGFFSCTRCTVKGKYIHKRVCFPDLECPKRNHNNFVHQIHRQYHTADGLDVVKQFSIDYMHAVCLGAMKKLLMLWKGDKIARVYLNNQKFNTRVIKHISERLLTLKKQIPSDFVRKPRSLDELARWKATEFRLFLLYVGPIAIYSIVPNAVYQHFLSLNIAMTIYLSPNYSHLAHYAKLFMHDFVKKFGSIYGEHFISHNIHALIHLHEDYEDYGSLDNVSCFKFENYMSILKKMVRKNDKPLQQVVKRCEERNASLSFTTSLSKPNNIFITYENVHFDGPLTDETSSPQYKVLILEKMKIKINSDADSYVGLKINGVLNIIKVVNICYSKILKTQIVLGRKFQNLENFFDKPIKSEQIGVYKWTVVHFYNDNSVEPVPSYWVNKEGTSCVWPNNSGNANKLRMNRAKPNIFDFTSYSCRILSKNIVSFDQAHKIAEKRLYTSDISDIDNESSKTKQNQVLPINFNPPVAASNDDIDADKDFIMPSADSNYFDNYIFEESDNVEHTNYSLVVGSKNNCKPFQQNTCEKTTSSPTLNNSQQLSSNSSKSIHTAGLKNVNDIVQLHNTNHEQNLISTPFHNLKPLQPVSSPSMHTAGFEKTVLNYLAYLKMEVTRISDKQLSIEQMLLDINSSSNIQSSTIQDNEVDYFISNWPISDDEGLNNLEEKIRTDLNFKKQVICELARIGGKSLKNLIYKIMKKVFDDKLLMQYTYYGLRNKNNFSLLAINKSIFEAVKKSKFNNANDDEIITSIAKWLTSAKGRITEGK</sequence>
<dbReference type="PANTHER" id="PTHR33053">
    <property type="entry name" value="PROTEIN, PUTATIVE-RELATED"/>
    <property type="match status" value="1"/>
</dbReference>
<dbReference type="Pfam" id="PF16064">
    <property type="entry name" value="DUF4806"/>
    <property type="match status" value="1"/>
</dbReference>
<reference evidence="3 4" key="1">
    <citation type="submission" date="2019-08" db="EMBL/GenBank/DDBJ databases">
        <title>Whole genome of Aphis craccivora.</title>
        <authorList>
            <person name="Voronova N.V."/>
            <person name="Shulinski R.S."/>
            <person name="Bandarenka Y.V."/>
            <person name="Zhorov D.G."/>
            <person name="Warner D."/>
        </authorList>
    </citation>
    <scope>NUCLEOTIDE SEQUENCE [LARGE SCALE GENOMIC DNA]</scope>
    <source>
        <strain evidence="3">180601</strain>
        <tissue evidence="3">Whole Body</tissue>
    </source>
</reference>
<proteinExistence type="predicted"/>
<protein>
    <recommendedName>
        <fullName evidence="2">DUF4806 domain-containing protein</fullName>
    </recommendedName>
</protein>
<name>A0A6G0Y2P4_APHCR</name>
<dbReference type="PANTHER" id="PTHR33053:SF24">
    <property type="entry name" value="TRANSPOSASE DOMAIN-CONTAINING PROTEIN"/>
    <property type="match status" value="1"/>
</dbReference>
<organism evidence="3 4">
    <name type="scientific">Aphis craccivora</name>
    <name type="common">Cowpea aphid</name>
    <dbReference type="NCBI Taxonomy" id="307492"/>
    <lineage>
        <taxon>Eukaryota</taxon>
        <taxon>Metazoa</taxon>
        <taxon>Ecdysozoa</taxon>
        <taxon>Arthropoda</taxon>
        <taxon>Hexapoda</taxon>
        <taxon>Insecta</taxon>
        <taxon>Pterygota</taxon>
        <taxon>Neoptera</taxon>
        <taxon>Paraneoptera</taxon>
        <taxon>Hemiptera</taxon>
        <taxon>Sternorrhyncha</taxon>
        <taxon>Aphidomorpha</taxon>
        <taxon>Aphidoidea</taxon>
        <taxon>Aphididae</taxon>
        <taxon>Aphidini</taxon>
        <taxon>Aphis</taxon>
        <taxon>Aphis</taxon>
    </lineage>
</organism>
<evidence type="ECO:0000256" key="1">
    <source>
        <dbReference type="SAM" id="MobiDB-lite"/>
    </source>
</evidence>
<dbReference type="InterPro" id="IPR032071">
    <property type="entry name" value="DUF4806"/>
</dbReference>
<evidence type="ECO:0000259" key="2">
    <source>
        <dbReference type="Pfam" id="PF16064"/>
    </source>
</evidence>
<accession>A0A6G0Y2P4</accession>
<dbReference type="EMBL" id="VUJU01006664">
    <property type="protein sequence ID" value="KAF0747928.1"/>
    <property type="molecule type" value="Genomic_DNA"/>
</dbReference>
<dbReference type="AlphaFoldDB" id="A0A6G0Y2P4"/>
<feature type="region of interest" description="Disordered" evidence="1">
    <location>
        <begin position="842"/>
        <end position="862"/>
    </location>
</feature>
<feature type="domain" description="DUF4806" evidence="2">
    <location>
        <begin position="968"/>
        <end position="1047"/>
    </location>
</feature>
<dbReference type="OrthoDB" id="10015795at2759"/>
<gene>
    <name evidence="3" type="ORF">FWK35_00029427</name>
</gene>
<comment type="caution">
    <text evidence="3">The sequence shown here is derived from an EMBL/GenBank/DDBJ whole genome shotgun (WGS) entry which is preliminary data.</text>
</comment>
<keyword evidence="4" id="KW-1185">Reference proteome</keyword>